<evidence type="ECO:0000256" key="1">
    <source>
        <dbReference type="SAM" id="SignalP"/>
    </source>
</evidence>
<dbReference type="AlphaFoldDB" id="A0A9X2KS98"/>
<gene>
    <name evidence="2" type="ORF">M9979_16720</name>
</gene>
<dbReference type="InterPro" id="IPR030972">
    <property type="entry name" value="UrcA_uranyl"/>
</dbReference>
<sequence length="109" mass="11570">MKNPTHAAVAAIALSCLSAGSALAAPMDARREAVSMRVSHVGLDLRTAAGRTRFDARVRRAANFACVPVGGSVEQRMDAQRCIKEMVDDAAVQLAARFRDDGTQLASSR</sequence>
<dbReference type="EMBL" id="JAMLDY010000030">
    <property type="protein sequence ID" value="MCP3736511.1"/>
    <property type="molecule type" value="Genomic_DNA"/>
</dbReference>
<dbReference type="PROSITE" id="PS51257">
    <property type="entry name" value="PROKAR_LIPOPROTEIN"/>
    <property type="match status" value="1"/>
</dbReference>
<protein>
    <submittedName>
        <fullName evidence="2">UrcA family protein</fullName>
    </submittedName>
</protein>
<dbReference type="Proteomes" id="UP001139486">
    <property type="component" value="Unassembled WGS sequence"/>
</dbReference>
<keyword evidence="1" id="KW-0732">Signal</keyword>
<feature type="signal peptide" evidence="1">
    <location>
        <begin position="1"/>
        <end position="24"/>
    </location>
</feature>
<name>A0A9X2KS98_9SPHN</name>
<dbReference type="NCBIfam" id="TIGR04433">
    <property type="entry name" value="UrcA_uranyl"/>
    <property type="match status" value="1"/>
</dbReference>
<organism evidence="2 3">
    <name type="scientific">Sphingomonas liriopis</name>
    <dbReference type="NCBI Taxonomy" id="2949094"/>
    <lineage>
        <taxon>Bacteria</taxon>
        <taxon>Pseudomonadati</taxon>
        <taxon>Pseudomonadota</taxon>
        <taxon>Alphaproteobacteria</taxon>
        <taxon>Sphingomonadales</taxon>
        <taxon>Sphingomonadaceae</taxon>
        <taxon>Sphingomonas</taxon>
    </lineage>
</organism>
<comment type="caution">
    <text evidence="2">The sequence shown here is derived from an EMBL/GenBank/DDBJ whole genome shotgun (WGS) entry which is preliminary data.</text>
</comment>
<evidence type="ECO:0000313" key="2">
    <source>
        <dbReference type="EMBL" id="MCP3736511.1"/>
    </source>
</evidence>
<proteinExistence type="predicted"/>
<accession>A0A9X2KS98</accession>
<keyword evidence="3" id="KW-1185">Reference proteome</keyword>
<reference evidence="2" key="1">
    <citation type="submission" date="2022-05" db="EMBL/GenBank/DDBJ databases">
        <title>Sphingomonas sp. strain RP10 Genome sequencing and assembly.</title>
        <authorList>
            <person name="Kim I."/>
        </authorList>
    </citation>
    <scope>NUCLEOTIDE SEQUENCE</scope>
    <source>
        <strain evidence="2">RP10</strain>
    </source>
</reference>
<dbReference type="RefSeq" id="WP_254290501.1">
    <property type="nucleotide sequence ID" value="NZ_JAMLDY010000030.1"/>
</dbReference>
<evidence type="ECO:0000313" key="3">
    <source>
        <dbReference type="Proteomes" id="UP001139486"/>
    </source>
</evidence>
<feature type="chain" id="PRO_5040811619" evidence="1">
    <location>
        <begin position="25"/>
        <end position="109"/>
    </location>
</feature>